<name>A0A7W9SRX0_ARMRO</name>
<dbReference type="SUPFAM" id="SSF110849">
    <property type="entry name" value="ParB/Sulfiredoxin"/>
    <property type="match status" value="1"/>
</dbReference>
<dbReference type="InterPro" id="IPR004437">
    <property type="entry name" value="ParB/RepB/Spo0J"/>
</dbReference>
<reference evidence="5 6" key="1">
    <citation type="submission" date="2020-08" db="EMBL/GenBank/DDBJ databases">
        <title>Genomic Encyclopedia of Type Strains, Phase IV (KMG-IV): sequencing the most valuable type-strain genomes for metagenomic binning, comparative biology and taxonomic classification.</title>
        <authorList>
            <person name="Goeker M."/>
        </authorList>
    </citation>
    <scope>NUCLEOTIDE SEQUENCE [LARGE SCALE GENOMIC DNA]</scope>
    <source>
        <strain evidence="5 6">DSM 23562</strain>
    </source>
</reference>
<evidence type="ECO:0000256" key="2">
    <source>
        <dbReference type="ARBA" id="ARBA00022829"/>
    </source>
</evidence>
<dbReference type="EMBL" id="JACHGW010000003">
    <property type="protein sequence ID" value="MBB6051717.1"/>
    <property type="molecule type" value="Genomic_DNA"/>
</dbReference>
<dbReference type="FunFam" id="1.10.10.2830:FF:000001">
    <property type="entry name" value="Chromosome partitioning protein ParB"/>
    <property type="match status" value="1"/>
</dbReference>
<dbReference type="Pfam" id="PF17762">
    <property type="entry name" value="HTH_ParB"/>
    <property type="match status" value="1"/>
</dbReference>
<dbReference type="FunFam" id="3.90.1530.30:FF:000001">
    <property type="entry name" value="Chromosome partitioning protein ParB"/>
    <property type="match status" value="1"/>
</dbReference>
<dbReference type="RefSeq" id="WP_184199260.1">
    <property type="nucleotide sequence ID" value="NZ_JACHGW010000003.1"/>
</dbReference>
<proteinExistence type="inferred from homology"/>
<keyword evidence="3" id="KW-0238">DNA-binding</keyword>
<evidence type="ECO:0000259" key="4">
    <source>
        <dbReference type="SMART" id="SM00470"/>
    </source>
</evidence>
<dbReference type="Gene3D" id="3.90.1530.30">
    <property type="match status" value="1"/>
</dbReference>
<dbReference type="GO" id="GO:0003677">
    <property type="term" value="F:DNA binding"/>
    <property type="evidence" value="ECO:0007669"/>
    <property type="project" value="UniProtKB-KW"/>
</dbReference>
<protein>
    <submittedName>
        <fullName evidence="5">ParB/RepB/Spo0J family partition protein</fullName>
    </submittedName>
</protein>
<dbReference type="NCBIfam" id="TIGR00180">
    <property type="entry name" value="parB_part"/>
    <property type="match status" value="1"/>
</dbReference>
<comment type="caution">
    <text evidence="5">The sequence shown here is derived from an EMBL/GenBank/DDBJ whole genome shotgun (WGS) entry which is preliminary data.</text>
</comment>
<dbReference type="GO" id="GO:0007059">
    <property type="term" value="P:chromosome segregation"/>
    <property type="evidence" value="ECO:0007669"/>
    <property type="project" value="UniProtKB-KW"/>
</dbReference>
<dbReference type="InterPro" id="IPR050336">
    <property type="entry name" value="Chromosome_partition/occlusion"/>
</dbReference>
<accession>A0A7W9SRX0</accession>
<dbReference type="PANTHER" id="PTHR33375">
    <property type="entry name" value="CHROMOSOME-PARTITIONING PROTEIN PARB-RELATED"/>
    <property type="match status" value="1"/>
</dbReference>
<organism evidence="5 6">
    <name type="scientific">Armatimonas rosea</name>
    <dbReference type="NCBI Taxonomy" id="685828"/>
    <lineage>
        <taxon>Bacteria</taxon>
        <taxon>Bacillati</taxon>
        <taxon>Armatimonadota</taxon>
        <taxon>Armatimonadia</taxon>
        <taxon>Armatimonadales</taxon>
        <taxon>Armatimonadaceae</taxon>
        <taxon>Armatimonas</taxon>
    </lineage>
</organism>
<evidence type="ECO:0000256" key="1">
    <source>
        <dbReference type="ARBA" id="ARBA00006295"/>
    </source>
</evidence>
<comment type="similarity">
    <text evidence="1">Belongs to the ParB family.</text>
</comment>
<evidence type="ECO:0000256" key="3">
    <source>
        <dbReference type="ARBA" id="ARBA00023125"/>
    </source>
</evidence>
<sequence>MSTFIELPLELIQAAEDQPRKTFYQDSLEELSNSIRERGVLEPIVVRPKTLSTGEIRYEIVMGERRFRASHLAGKTHIPAIVRSLTDDEAAADALLENFQREDLNPIERARAIAALLEQMPMEKVGKVLGVSDTTLRRALDLLQLPELMQAELAERKGEGTNTGAFAESHARALLPLNGMPKIQARLMEKIKQERLSVAQVEQTVAAIQQYPQKSEVFLRVGSGVSEQMIRSLKATDERRKPYRPQTAHEQLKVLDKQVTGVIDTIDPRIVEFLGMEDMNRLLALLTRAAGHLSSLAEQVRGALESADYGFRELYIHCPLCGRIELVGALRCSTCFTVLRRCADCGHFDPQQSWCREYGTTIAKDEAEAPTEEAVSYRCSDFQPRYVPQGMELPVLKAA</sequence>
<dbReference type="InterPro" id="IPR003115">
    <property type="entry name" value="ParB_N"/>
</dbReference>
<feature type="domain" description="ParB-like N-terminal" evidence="4">
    <location>
        <begin position="5"/>
        <end position="99"/>
    </location>
</feature>
<evidence type="ECO:0000313" key="5">
    <source>
        <dbReference type="EMBL" id="MBB6051717.1"/>
    </source>
</evidence>
<dbReference type="CDD" id="cd16393">
    <property type="entry name" value="SPO0J_N"/>
    <property type="match status" value="1"/>
</dbReference>
<keyword evidence="2" id="KW-0159">Chromosome partition</keyword>
<dbReference type="InterPro" id="IPR036086">
    <property type="entry name" value="ParB/Sulfiredoxin_sf"/>
</dbReference>
<gene>
    <name evidence="5" type="ORF">HNQ39_003527</name>
</gene>
<dbReference type="SMART" id="SM00470">
    <property type="entry name" value="ParB"/>
    <property type="match status" value="1"/>
</dbReference>
<dbReference type="PANTHER" id="PTHR33375:SF1">
    <property type="entry name" value="CHROMOSOME-PARTITIONING PROTEIN PARB-RELATED"/>
    <property type="match status" value="1"/>
</dbReference>
<dbReference type="SUPFAM" id="SSF109709">
    <property type="entry name" value="KorB DNA-binding domain-like"/>
    <property type="match status" value="1"/>
</dbReference>
<dbReference type="AlphaFoldDB" id="A0A7W9SRX0"/>
<dbReference type="Proteomes" id="UP000520814">
    <property type="component" value="Unassembled WGS sequence"/>
</dbReference>
<dbReference type="Gene3D" id="1.10.10.2830">
    <property type="match status" value="1"/>
</dbReference>
<dbReference type="GO" id="GO:0005694">
    <property type="term" value="C:chromosome"/>
    <property type="evidence" value="ECO:0007669"/>
    <property type="project" value="TreeGrafter"/>
</dbReference>
<evidence type="ECO:0000313" key="6">
    <source>
        <dbReference type="Proteomes" id="UP000520814"/>
    </source>
</evidence>
<dbReference type="Pfam" id="PF02195">
    <property type="entry name" value="ParB_N"/>
    <property type="match status" value="1"/>
</dbReference>
<keyword evidence="6" id="KW-1185">Reference proteome</keyword>
<dbReference type="InterPro" id="IPR041468">
    <property type="entry name" value="HTH_ParB/Spo0J"/>
</dbReference>